<dbReference type="OrthoDB" id="622550at2"/>
<dbReference type="EMBL" id="MSIF01000001">
    <property type="protein sequence ID" value="OLF13872.1"/>
    <property type="molecule type" value="Genomic_DNA"/>
</dbReference>
<proteinExistence type="predicted"/>
<reference evidence="1 2" key="1">
    <citation type="submission" date="2016-12" db="EMBL/GenBank/DDBJ databases">
        <title>The draft genome sequence of Actinophytocola xinjiangensis.</title>
        <authorList>
            <person name="Wang W."/>
            <person name="Yuan L."/>
        </authorList>
    </citation>
    <scope>NUCLEOTIDE SEQUENCE [LARGE SCALE GENOMIC DNA]</scope>
    <source>
        <strain evidence="1 2">CGMCC 4.4663</strain>
    </source>
</reference>
<evidence type="ECO:0000313" key="2">
    <source>
        <dbReference type="Proteomes" id="UP000185696"/>
    </source>
</evidence>
<dbReference type="RefSeq" id="WP_154814046.1">
    <property type="nucleotide sequence ID" value="NZ_MSIF01000001.1"/>
</dbReference>
<keyword evidence="2" id="KW-1185">Reference proteome</keyword>
<sequence length="415" mass="42757">MRVGHGTRRLEVLPGERMGGYADRSQGVRDVLDPLEVHVVTFADHAHRFALVVADLICVNADVVDRIRAAVAGLGVDSCWVAATHTHASPEAGCAPGGSPTPAGVGDRLLEAAVLSAKAAVAAERDATVAHTRAWLADLAGRRNAGDAAATDIPVDAVVVADGQTPTGVLTVSPVHPTVLPAGNSDVSADLNGGIRRALGAPGRWVVAATGASGDISTRHTRQGRSAAEIDRLAALVAAGLGVDAPPPARRGGVTPPVSRSLRLAAKPRSEVDAAAGATPPASALTDARVREVFEQGQRIARDLAAKGRPDTYEIEVAAVGLAGLVIVAIPGELFLELGERIRERTGQDVVVLGYANGYLGYLPTVDTPPSYETLVSPVSAGSGELVVDAAVAAVGSVRDNSRRDNSVRDNEERW</sequence>
<dbReference type="AlphaFoldDB" id="A0A7Z0WS61"/>
<comment type="caution">
    <text evidence="1">The sequence shown here is derived from an EMBL/GenBank/DDBJ whole genome shotgun (WGS) entry which is preliminary data.</text>
</comment>
<gene>
    <name evidence="1" type="ORF">BLA60_01410</name>
</gene>
<organism evidence="1 2">
    <name type="scientific">Actinophytocola xinjiangensis</name>
    <dbReference type="NCBI Taxonomy" id="485602"/>
    <lineage>
        <taxon>Bacteria</taxon>
        <taxon>Bacillati</taxon>
        <taxon>Actinomycetota</taxon>
        <taxon>Actinomycetes</taxon>
        <taxon>Pseudonocardiales</taxon>
        <taxon>Pseudonocardiaceae</taxon>
    </lineage>
</organism>
<evidence type="ECO:0000313" key="1">
    <source>
        <dbReference type="EMBL" id="OLF13872.1"/>
    </source>
</evidence>
<evidence type="ECO:0008006" key="3">
    <source>
        <dbReference type="Google" id="ProtNLM"/>
    </source>
</evidence>
<name>A0A7Z0WS61_9PSEU</name>
<accession>A0A7Z0WS61</accession>
<dbReference type="Proteomes" id="UP000185696">
    <property type="component" value="Unassembled WGS sequence"/>
</dbReference>
<protein>
    <recommendedName>
        <fullName evidence="3">Neutral/alkaline ceramidase-like enzyme</fullName>
    </recommendedName>
</protein>